<comment type="caution">
    <text evidence="3">The sequence shown here is derived from an EMBL/GenBank/DDBJ whole genome shotgun (WGS) entry which is preliminary data.</text>
</comment>
<sequence>MATIFGTNGVDELRGTATSDAIHGFWGDDSLVGVGGNDRLFGGNGADTLDGGDGTDLLDGGGGLDLIVYSSNTSPVRADLRTGVVSFPGQRWRSETIVSIEGIEGGSAGDTFIGDGAANTFRGNNGNDALSGNYGSDTLIGGAGNDSLDGGNGPDSLAGGFGNDTMRGDLHDDIFFSTVMVEEVDGDDAILISDGVDFIDGGAGSDTLVVTVPTYLEHWNRVWVTPGVKLNMALGTLVVADAERERVVSIENVETGDGDDAVNGSTADNLISVHDGDNVVFAGAGNDTIIGGEAGEETLNGGAGDDEIHGNGSIYIAPEDYGGYTAVSTDALSGGEGNDTIHTGWGMADVSGGEGSDTYVIADRVFTQVFGVYDFTYLHPSVTIMDFERGEKIELDVDPAHGPLTFVGRTTILEYSEIGYEVVGNDTIITLRLAPLTEYDDDYIDRLQVTLADYTGPLPDLV</sequence>
<name>A0A840SIU5_9RHOB</name>
<evidence type="ECO:0000313" key="3">
    <source>
        <dbReference type="EMBL" id="MBB5220595.1"/>
    </source>
</evidence>
<dbReference type="SUPFAM" id="SSF51120">
    <property type="entry name" value="beta-Roll"/>
    <property type="match status" value="3"/>
</dbReference>
<evidence type="ECO:0000256" key="2">
    <source>
        <dbReference type="ARBA" id="ARBA00022525"/>
    </source>
</evidence>
<dbReference type="InterPro" id="IPR011049">
    <property type="entry name" value="Serralysin-like_metalloprot_C"/>
</dbReference>
<dbReference type="InterPro" id="IPR001343">
    <property type="entry name" value="Hemolysn_Ca-bd"/>
</dbReference>
<reference evidence="3 4" key="1">
    <citation type="submission" date="2020-08" db="EMBL/GenBank/DDBJ databases">
        <title>Genomic Encyclopedia of Type Strains, Phase IV (KMG-IV): sequencing the most valuable type-strain genomes for metagenomic binning, comparative biology and taxonomic classification.</title>
        <authorList>
            <person name="Goeker M."/>
        </authorList>
    </citation>
    <scope>NUCLEOTIDE SEQUENCE [LARGE SCALE GENOMIC DNA]</scope>
    <source>
        <strain evidence="3 4">DSM 101730</strain>
    </source>
</reference>
<proteinExistence type="predicted"/>
<dbReference type="PANTHER" id="PTHR38340:SF1">
    <property type="entry name" value="S-LAYER PROTEIN"/>
    <property type="match status" value="1"/>
</dbReference>
<comment type="subcellular location">
    <subcellularLocation>
        <location evidence="1">Secreted</location>
    </subcellularLocation>
</comment>
<gene>
    <name evidence="3" type="ORF">HNP73_000516</name>
</gene>
<dbReference type="Pfam" id="PF00353">
    <property type="entry name" value="HemolysinCabind"/>
    <property type="match status" value="6"/>
</dbReference>
<dbReference type="Proteomes" id="UP000549457">
    <property type="component" value="Unassembled WGS sequence"/>
</dbReference>
<protein>
    <submittedName>
        <fullName evidence="3">Ca2+-binding RTX toxin-like protein</fullName>
    </submittedName>
</protein>
<dbReference type="GO" id="GO:0005576">
    <property type="term" value="C:extracellular region"/>
    <property type="evidence" value="ECO:0007669"/>
    <property type="project" value="UniProtKB-SubCell"/>
</dbReference>
<evidence type="ECO:0000256" key="1">
    <source>
        <dbReference type="ARBA" id="ARBA00004613"/>
    </source>
</evidence>
<dbReference type="EMBL" id="JACHFM010000001">
    <property type="protein sequence ID" value="MBB5220595.1"/>
    <property type="molecule type" value="Genomic_DNA"/>
</dbReference>
<dbReference type="AlphaFoldDB" id="A0A840SIU5"/>
<dbReference type="InterPro" id="IPR050557">
    <property type="entry name" value="RTX_toxin/Mannuronan_C5-epim"/>
</dbReference>
<dbReference type="PRINTS" id="PR00313">
    <property type="entry name" value="CABNDNGRPT"/>
</dbReference>
<dbReference type="GO" id="GO:0005509">
    <property type="term" value="F:calcium ion binding"/>
    <property type="evidence" value="ECO:0007669"/>
    <property type="project" value="InterPro"/>
</dbReference>
<keyword evidence="2" id="KW-0964">Secreted</keyword>
<dbReference type="PROSITE" id="PS00330">
    <property type="entry name" value="HEMOLYSIN_CALCIUM"/>
    <property type="match status" value="6"/>
</dbReference>
<dbReference type="PANTHER" id="PTHR38340">
    <property type="entry name" value="S-LAYER PROTEIN"/>
    <property type="match status" value="1"/>
</dbReference>
<dbReference type="Gene3D" id="2.150.10.10">
    <property type="entry name" value="Serralysin-like metalloprotease, C-terminal"/>
    <property type="match status" value="3"/>
</dbReference>
<dbReference type="InterPro" id="IPR018511">
    <property type="entry name" value="Hemolysin-typ_Ca-bd_CS"/>
</dbReference>
<organism evidence="3 4">
    <name type="scientific">Amaricoccus macauensis</name>
    <dbReference type="NCBI Taxonomy" id="57001"/>
    <lineage>
        <taxon>Bacteria</taxon>
        <taxon>Pseudomonadati</taxon>
        <taxon>Pseudomonadota</taxon>
        <taxon>Alphaproteobacteria</taxon>
        <taxon>Rhodobacterales</taxon>
        <taxon>Paracoccaceae</taxon>
        <taxon>Amaricoccus</taxon>
    </lineage>
</organism>
<keyword evidence="4" id="KW-1185">Reference proteome</keyword>
<accession>A0A840SIU5</accession>
<dbReference type="RefSeq" id="WP_184146809.1">
    <property type="nucleotide sequence ID" value="NZ_JACHFM010000001.1"/>
</dbReference>
<evidence type="ECO:0000313" key="4">
    <source>
        <dbReference type="Proteomes" id="UP000549457"/>
    </source>
</evidence>